<organism evidence="1 2">
    <name type="scientific">Rhabditophanes sp. KR3021</name>
    <dbReference type="NCBI Taxonomy" id="114890"/>
    <lineage>
        <taxon>Eukaryota</taxon>
        <taxon>Metazoa</taxon>
        <taxon>Ecdysozoa</taxon>
        <taxon>Nematoda</taxon>
        <taxon>Chromadorea</taxon>
        <taxon>Rhabditida</taxon>
        <taxon>Tylenchina</taxon>
        <taxon>Panagrolaimomorpha</taxon>
        <taxon>Strongyloidoidea</taxon>
        <taxon>Alloionematidae</taxon>
        <taxon>Rhabditophanes</taxon>
    </lineage>
</organism>
<evidence type="ECO:0000313" key="2">
    <source>
        <dbReference type="WBParaSite" id="RSKR_0000875000.1"/>
    </source>
</evidence>
<dbReference type="Proteomes" id="UP000095286">
    <property type="component" value="Unplaced"/>
</dbReference>
<protein>
    <submittedName>
        <fullName evidence="2">Transmembrane protein</fullName>
    </submittedName>
</protein>
<reference evidence="2" key="1">
    <citation type="submission" date="2016-11" db="UniProtKB">
        <authorList>
            <consortium name="WormBaseParasite"/>
        </authorList>
    </citation>
    <scope>IDENTIFICATION</scope>
    <source>
        <strain evidence="2">KR3021</strain>
    </source>
</reference>
<dbReference type="WBParaSite" id="RSKR_0000875000.1">
    <property type="protein sequence ID" value="RSKR_0000875000.1"/>
    <property type="gene ID" value="RSKR_0000875000"/>
</dbReference>
<evidence type="ECO:0000313" key="1">
    <source>
        <dbReference type="Proteomes" id="UP000095286"/>
    </source>
</evidence>
<sequence>MEDSEQYWLKKVEDKEECWLSYGIQMTFRFIWSSFLIGHLFDFMFSAIWMHGYVWALNQYIDIDLSEKSTVVIVEHHLKVVGIKERILHSILISSAVLGMCLMCKYHRVSQNIWKLLRLSMALGALCGLSRCCQMKQRLYPALHEIFYSYLAFFISGVCFLVQFDDLTLRKKEKRE</sequence>
<accession>A0AC35U9T3</accession>
<proteinExistence type="predicted"/>
<name>A0AC35U9T3_9BILA</name>